<feature type="compositionally biased region" description="Basic and acidic residues" evidence="2">
    <location>
        <begin position="352"/>
        <end position="361"/>
    </location>
</feature>
<feature type="compositionally biased region" description="Low complexity" evidence="2">
    <location>
        <begin position="332"/>
        <end position="344"/>
    </location>
</feature>
<feature type="compositionally biased region" description="Polar residues" evidence="2">
    <location>
        <begin position="304"/>
        <end position="321"/>
    </location>
</feature>
<reference evidence="3" key="1">
    <citation type="submission" date="2020-11" db="EMBL/GenBank/DDBJ databases">
        <authorList>
            <person name="Tran Van P."/>
        </authorList>
    </citation>
    <scope>NUCLEOTIDE SEQUENCE</scope>
</reference>
<organism evidence="3">
    <name type="scientific">Timema shepardi</name>
    <name type="common">Walking stick</name>
    <dbReference type="NCBI Taxonomy" id="629360"/>
    <lineage>
        <taxon>Eukaryota</taxon>
        <taxon>Metazoa</taxon>
        <taxon>Ecdysozoa</taxon>
        <taxon>Arthropoda</taxon>
        <taxon>Hexapoda</taxon>
        <taxon>Insecta</taxon>
        <taxon>Pterygota</taxon>
        <taxon>Neoptera</taxon>
        <taxon>Polyneoptera</taxon>
        <taxon>Phasmatodea</taxon>
        <taxon>Timematodea</taxon>
        <taxon>Timematoidea</taxon>
        <taxon>Timematidae</taxon>
        <taxon>Timema</taxon>
    </lineage>
</organism>
<accession>A0A7R9G240</accession>
<dbReference type="EMBL" id="OC003162">
    <property type="protein sequence ID" value="CAD7262897.1"/>
    <property type="molecule type" value="Genomic_DNA"/>
</dbReference>
<evidence type="ECO:0000256" key="1">
    <source>
        <dbReference type="SAM" id="Coils"/>
    </source>
</evidence>
<dbReference type="AlphaFoldDB" id="A0A7R9G240"/>
<proteinExistence type="predicted"/>
<evidence type="ECO:0000313" key="3">
    <source>
        <dbReference type="EMBL" id="CAD7262897.1"/>
    </source>
</evidence>
<sequence length="455" mass="51390">MLDSIHHRLILLLKQVYQLVDFYILFLGMCCFPHPHITISTSPSPPVLLSSTPIFYCQALKKKELEESRNRCCSELQVLFGFSVPLSHRLVTLSSPRAVLPEIHTPLRFPTNSKPSPTTSLLVPTQFPGKNELEFGVKENNQLKTLAGEVADLRTRLDSSKGQETKLKHLSALLAARETELAALVVTLKQEQDEKMDLLNERERAEKENRALMERLNEDNSQLKAQLNDLNEKIKSNQIGAEENLKVRLEQEKSFLINEQDQDRDAYQKLLAEYNVLEQRCEALDEELAQRGGAGVKKSHNRSHSNTSSISAQEDTLSATSEPPEDDFGYGSVRSTVSASSVSSHQPLEITEWNKHPEGRPHEQIDVGLVLKLQSKLKNVEKERIRLQKRVEEYEKDESPGDEQNRTRDTFKVRSNLAPRLCHRQRSNRSGATLLLVSVTDSVVTGPEQPCSSSL</sequence>
<name>A0A7R9G240_TIMSH</name>
<evidence type="ECO:0000256" key="2">
    <source>
        <dbReference type="SAM" id="MobiDB-lite"/>
    </source>
</evidence>
<protein>
    <submittedName>
        <fullName evidence="3">Uncharacterized protein</fullName>
    </submittedName>
</protein>
<keyword evidence="1" id="KW-0175">Coiled coil</keyword>
<feature type="region of interest" description="Disordered" evidence="2">
    <location>
        <begin position="292"/>
        <end position="361"/>
    </location>
</feature>
<feature type="region of interest" description="Disordered" evidence="2">
    <location>
        <begin position="393"/>
        <end position="412"/>
    </location>
</feature>
<gene>
    <name evidence="3" type="ORF">TSIB3V08_LOCUS6993</name>
</gene>
<feature type="coiled-coil region" evidence="1">
    <location>
        <begin position="181"/>
        <end position="233"/>
    </location>
</feature>